<comment type="caution">
    <text evidence="3">The sequence shown here is derived from an EMBL/GenBank/DDBJ whole genome shotgun (WGS) entry which is preliminary data.</text>
</comment>
<gene>
    <name evidence="3" type="ORF">CWI70_10210</name>
</gene>
<keyword evidence="1" id="KW-0808">Transferase</keyword>
<feature type="domain" description="AB hydrolase-1" evidence="2">
    <location>
        <begin position="28"/>
        <end position="276"/>
    </location>
</feature>
<sequence>MSFSFQDHFIDLPQGKLALRSFGRADAPVVLVLGGISGGRKIYQADALQHDRGWWQGLVEHAGLQRYRLVAVDYCGGMGDSECQQVPGEVSEHAQLITQALLQLGIRQLHAVIGGSFGGCVAMELARSSQLDCQRLVVLGAAHRPTAQAVMIRSLQRDFIAQAIAAGNELRGVQLARALAMLSYRGARGLDERFPDPSQAVIYMHERAATLVASNPMRAVQLFKTFGPALDQFKIAPENLQIPTFVVSFADDYLAPEHVMDELVSRLPNCHTHMRVATLHGHDGFILDTASYGPQLKQFLEDA</sequence>
<dbReference type="Proteomes" id="UP000287649">
    <property type="component" value="Unassembled WGS sequence"/>
</dbReference>
<dbReference type="PANTHER" id="PTHR32268:SF11">
    <property type="entry name" value="HOMOSERINE O-ACETYLTRANSFERASE"/>
    <property type="match status" value="1"/>
</dbReference>
<dbReference type="EMBL" id="PIPX01000002">
    <property type="protein sequence ID" value="RUO53548.1"/>
    <property type="molecule type" value="Genomic_DNA"/>
</dbReference>
<dbReference type="InterPro" id="IPR029058">
    <property type="entry name" value="AB_hydrolase_fold"/>
</dbReference>
<evidence type="ECO:0000256" key="1">
    <source>
        <dbReference type="ARBA" id="ARBA00022679"/>
    </source>
</evidence>
<dbReference type="GO" id="GO:0004414">
    <property type="term" value="F:homoserine O-acetyltransferase activity"/>
    <property type="evidence" value="ECO:0007669"/>
    <property type="project" value="TreeGrafter"/>
</dbReference>
<dbReference type="GO" id="GO:0009086">
    <property type="term" value="P:methionine biosynthetic process"/>
    <property type="evidence" value="ECO:0007669"/>
    <property type="project" value="TreeGrafter"/>
</dbReference>
<dbReference type="Gene3D" id="3.40.50.1820">
    <property type="entry name" value="alpha/beta hydrolase"/>
    <property type="match status" value="1"/>
</dbReference>
<name>A0A432XXS3_9GAMM</name>
<dbReference type="GO" id="GO:0009092">
    <property type="term" value="P:homoserine metabolic process"/>
    <property type="evidence" value="ECO:0007669"/>
    <property type="project" value="TreeGrafter"/>
</dbReference>
<dbReference type="AlphaFoldDB" id="A0A432XXS3"/>
<evidence type="ECO:0000259" key="2">
    <source>
        <dbReference type="Pfam" id="PF00561"/>
    </source>
</evidence>
<protein>
    <recommendedName>
        <fullName evidence="2">AB hydrolase-1 domain-containing protein</fullName>
    </recommendedName>
</protein>
<keyword evidence="4" id="KW-1185">Reference proteome</keyword>
<dbReference type="InterPro" id="IPR000073">
    <property type="entry name" value="AB_hydrolase_1"/>
</dbReference>
<accession>A0A432XXS3</accession>
<evidence type="ECO:0000313" key="4">
    <source>
        <dbReference type="Proteomes" id="UP000287649"/>
    </source>
</evidence>
<dbReference type="PANTHER" id="PTHR32268">
    <property type="entry name" value="HOMOSERINE O-ACETYLTRANSFERASE"/>
    <property type="match status" value="1"/>
</dbReference>
<organism evidence="3 4">
    <name type="scientific">Pseudidiomarina homiensis</name>
    <dbReference type="NCBI Taxonomy" id="364198"/>
    <lineage>
        <taxon>Bacteria</taxon>
        <taxon>Pseudomonadati</taxon>
        <taxon>Pseudomonadota</taxon>
        <taxon>Gammaproteobacteria</taxon>
        <taxon>Alteromonadales</taxon>
        <taxon>Idiomarinaceae</taxon>
        <taxon>Pseudidiomarina</taxon>
    </lineage>
</organism>
<proteinExistence type="predicted"/>
<reference evidence="4" key="1">
    <citation type="journal article" date="2018" name="Front. Microbiol.">
        <title>Genome-Based Analysis Reveals the Taxonomy and Diversity of the Family Idiomarinaceae.</title>
        <authorList>
            <person name="Liu Y."/>
            <person name="Lai Q."/>
            <person name="Shao Z."/>
        </authorList>
    </citation>
    <scope>NUCLEOTIDE SEQUENCE [LARGE SCALE GENOMIC DNA]</scope>
    <source>
        <strain evidence="4">PO-M2</strain>
    </source>
</reference>
<dbReference type="InterPro" id="IPR008220">
    <property type="entry name" value="HAT_MetX-like"/>
</dbReference>
<dbReference type="SUPFAM" id="SSF53474">
    <property type="entry name" value="alpha/beta-Hydrolases"/>
    <property type="match status" value="1"/>
</dbReference>
<dbReference type="Pfam" id="PF00561">
    <property type="entry name" value="Abhydrolase_1"/>
    <property type="match status" value="1"/>
</dbReference>
<dbReference type="OrthoDB" id="9800754at2"/>
<evidence type="ECO:0000313" key="3">
    <source>
        <dbReference type="EMBL" id="RUO53548.1"/>
    </source>
</evidence>
<dbReference type="RefSeq" id="WP_126773392.1">
    <property type="nucleotide sequence ID" value="NZ_PIPX01000002.1"/>
</dbReference>